<dbReference type="Proteomes" id="UP001222325">
    <property type="component" value="Unassembled WGS sequence"/>
</dbReference>
<keyword evidence="3" id="KW-1185">Reference proteome</keyword>
<dbReference type="SUPFAM" id="SSF55729">
    <property type="entry name" value="Acyl-CoA N-acyltransferases (Nat)"/>
    <property type="match status" value="1"/>
</dbReference>
<evidence type="ECO:0000313" key="2">
    <source>
        <dbReference type="EMBL" id="KAJ7092368.1"/>
    </source>
</evidence>
<dbReference type="Pfam" id="PF13302">
    <property type="entry name" value="Acetyltransf_3"/>
    <property type="match status" value="1"/>
</dbReference>
<dbReference type="GO" id="GO:0016747">
    <property type="term" value="F:acyltransferase activity, transferring groups other than amino-acyl groups"/>
    <property type="evidence" value="ECO:0007669"/>
    <property type="project" value="InterPro"/>
</dbReference>
<dbReference type="Gene3D" id="3.40.630.30">
    <property type="match status" value="1"/>
</dbReference>
<dbReference type="InterPro" id="IPR000182">
    <property type="entry name" value="GNAT_dom"/>
</dbReference>
<dbReference type="EMBL" id="JARJCN010000018">
    <property type="protein sequence ID" value="KAJ7092368.1"/>
    <property type="molecule type" value="Genomic_DNA"/>
</dbReference>
<accession>A0AAD6XSL5</accession>
<dbReference type="AlphaFoldDB" id="A0AAD6XSL5"/>
<reference evidence="2" key="1">
    <citation type="submission" date="2023-03" db="EMBL/GenBank/DDBJ databases">
        <title>Massive genome expansion in bonnet fungi (Mycena s.s.) driven by repeated elements and novel gene families across ecological guilds.</title>
        <authorList>
            <consortium name="Lawrence Berkeley National Laboratory"/>
            <person name="Harder C.B."/>
            <person name="Miyauchi S."/>
            <person name="Viragh M."/>
            <person name="Kuo A."/>
            <person name="Thoen E."/>
            <person name="Andreopoulos B."/>
            <person name="Lu D."/>
            <person name="Skrede I."/>
            <person name="Drula E."/>
            <person name="Henrissat B."/>
            <person name="Morin E."/>
            <person name="Kohler A."/>
            <person name="Barry K."/>
            <person name="LaButti K."/>
            <person name="Morin E."/>
            <person name="Salamov A."/>
            <person name="Lipzen A."/>
            <person name="Mereny Z."/>
            <person name="Hegedus B."/>
            <person name="Baldrian P."/>
            <person name="Stursova M."/>
            <person name="Weitz H."/>
            <person name="Taylor A."/>
            <person name="Grigoriev I.V."/>
            <person name="Nagy L.G."/>
            <person name="Martin F."/>
            <person name="Kauserud H."/>
        </authorList>
    </citation>
    <scope>NUCLEOTIDE SEQUENCE</scope>
    <source>
        <strain evidence="2">CBHHK173m</strain>
    </source>
</reference>
<organism evidence="2 3">
    <name type="scientific">Mycena belliarum</name>
    <dbReference type="NCBI Taxonomy" id="1033014"/>
    <lineage>
        <taxon>Eukaryota</taxon>
        <taxon>Fungi</taxon>
        <taxon>Dikarya</taxon>
        <taxon>Basidiomycota</taxon>
        <taxon>Agaricomycotina</taxon>
        <taxon>Agaricomycetes</taxon>
        <taxon>Agaricomycetidae</taxon>
        <taxon>Agaricales</taxon>
        <taxon>Marasmiineae</taxon>
        <taxon>Mycenaceae</taxon>
        <taxon>Mycena</taxon>
    </lineage>
</organism>
<proteinExistence type="predicted"/>
<name>A0AAD6XSL5_9AGAR</name>
<evidence type="ECO:0000259" key="1">
    <source>
        <dbReference type="Pfam" id="PF13302"/>
    </source>
</evidence>
<protein>
    <recommendedName>
        <fullName evidence="1">N-acetyltransferase domain-containing protein</fullName>
    </recommendedName>
</protein>
<dbReference type="InterPro" id="IPR016181">
    <property type="entry name" value="Acyl_CoA_acyltransferase"/>
</dbReference>
<comment type="caution">
    <text evidence="2">The sequence shown here is derived from an EMBL/GenBank/DDBJ whole genome shotgun (WGS) entry which is preliminary data.</text>
</comment>
<sequence>MRRSDTPHDVAMMSDIRVARTLFGPPFPLLVAASKNWLAKERKNVTALFVMYAEGTFLPAETAPFSILRERTHGGSDVYVGQVTAASAGADAKRFFPANAAWEDWRARTAVTAAIHPDYQRMGLATAAVRVFMHDWAVAQMGATELRAKCFASNIGSKHGFIEEPLLRGEVAVIEAKGGGVEPDMTLIWHLE</sequence>
<gene>
    <name evidence="2" type="ORF">B0H15DRAFT_947929</name>
</gene>
<evidence type="ECO:0000313" key="3">
    <source>
        <dbReference type="Proteomes" id="UP001222325"/>
    </source>
</evidence>
<feature type="domain" description="N-acetyltransferase" evidence="1">
    <location>
        <begin position="3"/>
        <end position="158"/>
    </location>
</feature>